<dbReference type="Proteomes" id="UP000557872">
    <property type="component" value="Unassembled WGS sequence"/>
</dbReference>
<gene>
    <name evidence="2" type="ORF">HW115_00685</name>
</gene>
<evidence type="ECO:0000256" key="1">
    <source>
        <dbReference type="SAM" id="SignalP"/>
    </source>
</evidence>
<evidence type="ECO:0000313" key="3">
    <source>
        <dbReference type="Proteomes" id="UP000557872"/>
    </source>
</evidence>
<reference evidence="2 3" key="1">
    <citation type="submission" date="2020-07" db="EMBL/GenBank/DDBJ databases">
        <title>Roseicoccus Jingziensis gen. nov., sp. nov., isolated from coastal seawater.</title>
        <authorList>
            <person name="Feng X."/>
        </authorList>
    </citation>
    <scope>NUCLEOTIDE SEQUENCE [LARGE SCALE GENOMIC DNA]</scope>
    <source>
        <strain evidence="2 3">N1E253</strain>
    </source>
</reference>
<dbReference type="EMBL" id="JACBAZ010000001">
    <property type="protein sequence ID" value="NWK54110.1"/>
    <property type="molecule type" value="Genomic_DNA"/>
</dbReference>
<sequence>MMIYKILLLALVSSSLLSVGRAQSHEQNELGERMHAASLKFRTAGWKNIKEPLYYRVFRKKKGGGEAKQESVYKQTSLFEMEPSLVGQTFPGRWVSFYRKASVDGKDVYSLAAKARINPEKKRYLFLFFPKETARGKYKVYSIPDTRLDSPYGAYQFHNMTQLSMEGSIGKKKFKMSPQRKVHTLQFKYSKKTPLPFALYRKEAEKVEWYARNTYHFNPNKHLKLFVYSEKDVRGRPRVKVKGIVDFYEPPVRREQD</sequence>
<comment type="caution">
    <text evidence="2">The sequence shown here is derived from an EMBL/GenBank/DDBJ whole genome shotgun (WGS) entry which is preliminary data.</text>
</comment>
<evidence type="ECO:0008006" key="4">
    <source>
        <dbReference type="Google" id="ProtNLM"/>
    </source>
</evidence>
<accession>A0A851GHM1</accession>
<evidence type="ECO:0000313" key="2">
    <source>
        <dbReference type="EMBL" id="NWK54110.1"/>
    </source>
</evidence>
<dbReference type="RefSeq" id="WP_178930655.1">
    <property type="nucleotide sequence ID" value="NZ_JACBAZ010000001.1"/>
</dbReference>
<keyword evidence="1" id="KW-0732">Signal</keyword>
<feature type="chain" id="PRO_5032584866" description="DUF3108 domain-containing protein" evidence="1">
    <location>
        <begin position="25"/>
        <end position="257"/>
    </location>
</feature>
<proteinExistence type="predicted"/>
<feature type="signal peptide" evidence="1">
    <location>
        <begin position="1"/>
        <end position="24"/>
    </location>
</feature>
<keyword evidence="3" id="KW-1185">Reference proteome</keyword>
<name>A0A851GHM1_9BACT</name>
<dbReference type="AlphaFoldDB" id="A0A851GHM1"/>
<organism evidence="2 3">
    <name type="scientific">Oceaniferula marina</name>
    <dbReference type="NCBI Taxonomy" id="2748318"/>
    <lineage>
        <taxon>Bacteria</taxon>
        <taxon>Pseudomonadati</taxon>
        <taxon>Verrucomicrobiota</taxon>
        <taxon>Verrucomicrobiia</taxon>
        <taxon>Verrucomicrobiales</taxon>
        <taxon>Verrucomicrobiaceae</taxon>
        <taxon>Oceaniferula</taxon>
    </lineage>
</organism>
<protein>
    <recommendedName>
        <fullName evidence="4">DUF3108 domain-containing protein</fullName>
    </recommendedName>
</protein>